<evidence type="ECO:0000313" key="1">
    <source>
        <dbReference type="EMBL" id="AEM40502.1"/>
    </source>
</evidence>
<dbReference type="KEGG" id="kvl:KVU_0663"/>
<dbReference type="Proteomes" id="UP000000692">
    <property type="component" value="Chromosome"/>
</dbReference>
<dbReference type="AlphaFoldDB" id="F9Y466"/>
<name>F9Y466_KETVW</name>
<evidence type="ECO:0000313" key="2">
    <source>
        <dbReference type="Proteomes" id="UP000000692"/>
    </source>
</evidence>
<gene>
    <name evidence="1" type="ordered locus">KVU_0663</name>
</gene>
<protein>
    <submittedName>
        <fullName evidence="1">Phage cell wall peptidase, NlpC/P60 family protein</fullName>
    </submittedName>
</protein>
<reference evidence="1 2" key="1">
    <citation type="journal article" date="2011" name="J. Bacteriol.">
        <title>Complete genome sequence of the industrial strain Ketogulonicigenium vulgare WSH-001.</title>
        <authorList>
            <person name="Liu L."/>
            <person name="Li Y."/>
            <person name="Zhang J."/>
            <person name="Zhou Z."/>
            <person name="Liu J."/>
            <person name="Li X."/>
            <person name="Zhou J."/>
            <person name="Du G."/>
            <person name="Wang L."/>
            <person name="Chen J."/>
        </authorList>
    </citation>
    <scope>NUCLEOTIDE SEQUENCE [LARGE SCALE GENOMIC DNA]</scope>
    <source>
        <strain evidence="1 2">WSH-001</strain>
    </source>
</reference>
<organism evidence="1 2">
    <name type="scientific">Ketogulonicigenium vulgare (strain WSH-001)</name>
    <dbReference type="NCBI Taxonomy" id="759362"/>
    <lineage>
        <taxon>Bacteria</taxon>
        <taxon>Pseudomonadati</taxon>
        <taxon>Pseudomonadota</taxon>
        <taxon>Alphaproteobacteria</taxon>
        <taxon>Rhodobacterales</taxon>
        <taxon>Roseobacteraceae</taxon>
        <taxon>Ketogulonicigenium</taxon>
    </lineage>
</organism>
<dbReference type="RefSeq" id="WP_013383959.1">
    <property type="nucleotide sequence ID" value="NC_017384.1"/>
</dbReference>
<dbReference type="NCBIfam" id="TIGR02219">
    <property type="entry name" value="phage_NlpC_fam"/>
    <property type="match status" value="1"/>
</dbReference>
<dbReference type="EMBL" id="CP002018">
    <property type="protein sequence ID" value="AEM40502.1"/>
    <property type="molecule type" value="Genomic_DNA"/>
</dbReference>
<dbReference type="SUPFAM" id="SSF54001">
    <property type="entry name" value="Cysteine proteinases"/>
    <property type="match status" value="1"/>
</dbReference>
<keyword evidence="2" id="KW-1185">Reference proteome</keyword>
<accession>F9Y466</accession>
<proteinExistence type="predicted"/>
<dbReference type="HOGENOM" id="CLU_115301_1_0_5"/>
<dbReference type="OrthoDB" id="6058745at2"/>
<dbReference type="Gene3D" id="3.90.1720.10">
    <property type="entry name" value="endopeptidase domain like (from Nostoc punctiforme)"/>
    <property type="match status" value="1"/>
</dbReference>
<dbReference type="PATRIC" id="fig|759362.5.peg.694"/>
<dbReference type="eggNOG" id="COG0791">
    <property type="taxonomic scope" value="Bacteria"/>
</dbReference>
<sequence>MTPDTLARAWIGTPFVHGASLQGVGADCLGLITGLWRQIYGPAPWPLDYSPDWSVTLGPDAMARAADRYLPRAAQLYPGALMLLRLRPHLPPAHLAICAGPTFIHAFHAGGVVESPLSLPWRRRIAGLYHFAPKQES</sequence>
<dbReference type="InterPro" id="IPR038765">
    <property type="entry name" value="Papain-like_cys_pep_sf"/>
</dbReference>
<dbReference type="InterPro" id="IPR011929">
    <property type="entry name" value="Phage_pept_NlpC/P60"/>
</dbReference>